<evidence type="ECO:0000256" key="1">
    <source>
        <dbReference type="SAM" id="Phobius"/>
    </source>
</evidence>
<comment type="caution">
    <text evidence="2">The sequence shown here is derived from an EMBL/GenBank/DDBJ whole genome shotgun (WGS) entry which is preliminary data.</text>
</comment>
<reference evidence="2 3" key="1">
    <citation type="submission" date="2018-05" db="EMBL/GenBank/DDBJ databases">
        <title>Genomic Encyclopedia of Type Strains, Phase IV (KMG-V): Genome sequencing to study the core and pangenomes of soil and plant-associated prokaryotes.</title>
        <authorList>
            <person name="Whitman W."/>
        </authorList>
    </citation>
    <scope>NUCLEOTIDE SEQUENCE [LARGE SCALE GENOMIC DNA]</scope>
    <source>
        <strain evidence="2 3">SCZa-39</strain>
    </source>
</reference>
<gene>
    <name evidence="2" type="ORF">C7402_14213</name>
</gene>
<sequence>MSEIDVINERLQRGDERFAEIANALSGITAHLKQQDETMVGIVGKLDKVAQGTEDVVSMWNGGVKAVRFFCRMAEAWTFLLRKVLVPAASFLIAVLVLIALISYHEQGHFPTWLADTLKLVLAVL</sequence>
<keyword evidence="1" id="KW-0472">Membrane</keyword>
<evidence type="ECO:0000313" key="2">
    <source>
        <dbReference type="EMBL" id="PVX61222.1"/>
    </source>
</evidence>
<dbReference type="EMBL" id="QEOB01000042">
    <property type="protein sequence ID" value="PVX61222.1"/>
    <property type="molecule type" value="Genomic_DNA"/>
</dbReference>
<feature type="transmembrane region" description="Helical" evidence="1">
    <location>
        <begin position="84"/>
        <end position="104"/>
    </location>
</feature>
<name>A0ABX5KCH3_9BURK</name>
<evidence type="ECO:0000313" key="3">
    <source>
        <dbReference type="Proteomes" id="UP000245712"/>
    </source>
</evidence>
<keyword evidence="1" id="KW-0812">Transmembrane</keyword>
<dbReference type="RefSeq" id="WP_116614953.1">
    <property type="nucleotide sequence ID" value="NZ_QEOB01000042.1"/>
</dbReference>
<accession>A0ABX5KCH3</accession>
<dbReference type="Proteomes" id="UP000245712">
    <property type="component" value="Unassembled WGS sequence"/>
</dbReference>
<keyword evidence="3" id="KW-1185">Reference proteome</keyword>
<proteinExistence type="predicted"/>
<organism evidence="2 3">
    <name type="scientific">Paraburkholderia unamae</name>
    <dbReference type="NCBI Taxonomy" id="219649"/>
    <lineage>
        <taxon>Bacteria</taxon>
        <taxon>Pseudomonadati</taxon>
        <taxon>Pseudomonadota</taxon>
        <taxon>Betaproteobacteria</taxon>
        <taxon>Burkholderiales</taxon>
        <taxon>Burkholderiaceae</taxon>
        <taxon>Paraburkholderia</taxon>
    </lineage>
</organism>
<keyword evidence="1" id="KW-1133">Transmembrane helix</keyword>
<protein>
    <submittedName>
        <fullName evidence="2">Uncharacterized protein</fullName>
    </submittedName>
</protein>